<feature type="domain" description="N-acetyltransferase" evidence="1">
    <location>
        <begin position="17"/>
        <end position="195"/>
    </location>
</feature>
<accession>A0ABM8D302</accession>
<dbReference type="PROSITE" id="PS51186">
    <property type="entry name" value="GNAT"/>
    <property type="match status" value="1"/>
</dbReference>
<name>A0ABM8D302_9NOCA</name>
<proteinExistence type="predicted"/>
<protein>
    <recommendedName>
        <fullName evidence="1">N-acetyltransferase domain-containing protein</fullName>
    </recommendedName>
</protein>
<dbReference type="Gene3D" id="3.40.630.30">
    <property type="match status" value="1"/>
</dbReference>
<gene>
    <name evidence="2" type="ORF">IFM12276_47600</name>
</gene>
<dbReference type="Pfam" id="PF00583">
    <property type="entry name" value="Acetyltransf_1"/>
    <property type="match status" value="1"/>
</dbReference>
<sequence length="197" mass="22251">MKSFSVRIYGWSMNDATAVRLGTADDARHHFDAICELYDEAFSVPPFVWPDIESQRHREMLSEMITEPGFGIALAECRDTLVGFVYGTTLTTATSWWDGFQQPVSPDVTREWPGRTFAVIDLAVQKSARRLGIGRRLLDTLLDSRSEQRATLAVQPQAEDTHAFYRAIGGWHLVGRQDTPASVSPEFDVYIRELRSP</sequence>
<evidence type="ECO:0000313" key="2">
    <source>
        <dbReference type="EMBL" id="BDU01732.1"/>
    </source>
</evidence>
<reference evidence="2 3" key="1">
    <citation type="submission" date="2022-11" db="EMBL/GenBank/DDBJ databases">
        <title>Genome Sequencing of Nocardia sp. ON39_IFM12276 and assembly.</title>
        <authorList>
            <person name="Shimojima M."/>
            <person name="Toyokawa M."/>
            <person name="Uesaka K."/>
        </authorList>
    </citation>
    <scope>NUCLEOTIDE SEQUENCE [LARGE SCALE GENOMIC DNA]</scope>
    <source>
        <strain evidence="2 3">IFM 12276</strain>
    </source>
</reference>
<organism evidence="2 3">
    <name type="scientific">Nocardia sputorum</name>
    <dbReference type="NCBI Taxonomy" id="2984338"/>
    <lineage>
        <taxon>Bacteria</taxon>
        <taxon>Bacillati</taxon>
        <taxon>Actinomycetota</taxon>
        <taxon>Actinomycetes</taxon>
        <taxon>Mycobacteriales</taxon>
        <taxon>Nocardiaceae</taxon>
        <taxon>Nocardia</taxon>
    </lineage>
</organism>
<evidence type="ECO:0000259" key="1">
    <source>
        <dbReference type="PROSITE" id="PS51186"/>
    </source>
</evidence>
<dbReference type="InterPro" id="IPR000182">
    <property type="entry name" value="GNAT_dom"/>
</dbReference>
<dbReference type="CDD" id="cd04301">
    <property type="entry name" value="NAT_SF"/>
    <property type="match status" value="1"/>
</dbReference>
<keyword evidence="3" id="KW-1185">Reference proteome</keyword>
<dbReference type="SUPFAM" id="SSF55729">
    <property type="entry name" value="Acyl-CoA N-acyltransferases (Nat)"/>
    <property type="match status" value="1"/>
</dbReference>
<dbReference type="Proteomes" id="UP001317870">
    <property type="component" value="Chromosome"/>
</dbReference>
<dbReference type="InterPro" id="IPR016181">
    <property type="entry name" value="Acyl_CoA_acyltransferase"/>
</dbReference>
<dbReference type="EMBL" id="AP026978">
    <property type="protein sequence ID" value="BDU01732.1"/>
    <property type="molecule type" value="Genomic_DNA"/>
</dbReference>
<evidence type="ECO:0000313" key="3">
    <source>
        <dbReference type="Proteomes" id="UP001317870"/>
    </source>
</evidence>
<dbReference type="RefSeq" id="WP_281874854.1">
    <property type="nucleotide sequence ID" value="NZ_AP026978.1"/>
</dbReference>